<evidence type="ECO:0000256" key="3">
    <source>
        <dbReference type="ARBA" id="ARBA00023163"/>
    </source>
</evidence>
<dbReference type="Proteomes" id="UP000713904">
    <property type="component" value="Unassembled WGS sequence"/>
</dbReference>
<evidence type="ECO:0000256" key="1">
    <source>
        <dbReference type="ARBA" id="ARBA00023015"/>
    </source>
</evidence>
<gene>
    <name evidence="6" type="ORF">HLB29_03675</name>
</gene>
<dbReference type="CDD" id="cd05013">
    <property type="entry name" value="SIS_RpiR"/>
    <property type="match status" value="1"/>
</dbReference>
<dbReference type="InterPro" id="IPR046348">
    <property type="entry name" value="SIS_dom_sf"/>
</dbReference>
<name>A0ABR6TK45_9FIRM</name>
<proteinExistence type="predicted"/>
<dbReference type="PROSITE" id="PS51071">
    <property type="entry name" value="HTH_RPIR"/>
    <property type="match status" value="1"/>
</dbReference>
<reference evidence="6 7" key="1">
    <citation type="submission" date="2020-05" db="EMBL/GenBank/DDBJ databases">
        <title>Draft genome of xy-202 and genomic insight in genome of the genus Peptostreptococcus.</title>
        <authorList>
            <person name="Zhang Z."/>
        </authorList>
    </citation>
    <scope>NUCLEOTIDE SEQUENCE [LARGE SCALE GENOMIC DNA]</scope>
    <source>
        <strain evidence="6 7">DSM 27025</strain>
    </source>
</reference>
<organism evidence="6 7">
    <name type="scientific">Peptostreptococcus canis</name>
    <dbReference type="NCBI Taxonomy" id="1159213"/>
    <lineage>
        <taxon>Bacteria</taxon>
        <taxon>Bacillati</taxon>
        <taxon>Bacillota</taxon>
        <taxon>Clostridia</taxon>
        <taxon>Peptostreptococcales</taxon>
        <taxon>Peptostreptococcaceae</taxon>
        <taxon>Peptostreptococcus</taxon>
    </lineage>
</organism>
<dbReference type="Gene3D" id="3.40.50.10490">
    <property type="entry name" value="Glucose-6-phosphate isomerase like protein, domain 1"/>
    <property type="match status" value="1"/>
</dbReference>
<comment type="caution">
    <text evidence="6">The sequence shown here is derived from an EMBL/GenBank/DDBJ whole genome shotgun (WGS) entry which is preliminary data.</text>
</comment>
<dbReference type="PANTHER" id="PTHR30514">
    <property type="entry name" value="GLUCOKINASE"/>
    <property type="match status" value="1"/>
</dbReference>
<dbReference type="InterPro" id="IPR036388">
    <property type="entry name" value="WH-like_DNA-bd_sf"/>
</dbReference>
<keyword evidence="3" id="KW-0804">Transcription</keyword>
<dbReference type="Pfam" id="PF01418">
    <property type="entry name" value="HTH_6"/>
    <property type="match status" value="1"/>
</dbReference>
<feature type="domain" description="HTH rpiR-type" evidence="4">
    <location>
        <begin position="1"/>
        <end position="77"/>
    </location>
</feature>
<dbReference type="InterPro" id="IPR000281">
    <property type="entry name" value="HTH_RpiR"/>
</dbReference>
<dbReference type="SUPFAM" id="SSF46689">
    <property type="entry name" value="Homeodomain-like"/>
    <property type="match status" value="1"/>
</dbReference>
<keyword evidence="1" id="KW-0805">Transcription regulation</keyword>
<protein>
    <submittedName>
        <fullName evidence="6">MurR/RpiR family transcriptional regulator</fullName>
    </submittedName>
</protein>
<accession>A0ABR6TK45</accession>
<dbReference type="InterPro" id="IPR009057">
    <property type="entry name" value="Homeodomain-like_sf"/>
</dbReference>
<keyword evidence="7" id="KW-1185">Reference proteome</keyword>
<dbReference type="InterPro" id="IPR001347">
    <property type="entry name" value="SIS_dom"/>
</dbReference>
<dbReference type="Pfam" id="PF01380">
    <property type="entry name" value="SIS"/>
    <property type="match status" value="1"/>
</dbReference>
<dbReference type="Gene3D" id="1.10.10.10">
    <property type="entry name" value="Winged helix-like DNA-binding domain superfamily/Winged helix DNA-binding domain"/>
    <property type="match status" value="1"/>
</dbReference>
<dbReference type="EMBL" id="JABGBW010000002">
    <property type="protein sequence ID" value="MBC2575779.1"/>
    <property type="molecule type" value="Genomic_DNA"/>
</dbReference>
<sequence length="281" mass="31299">MSIMGNLTKPNFKTTKSDKLLMKYILENIENIPHMQISEMAKEVGTGEATITRCVKKLGCRGFQEFKVELAKEITVKRQNNIIISSIKQDESIFDTASKLAVSNIGVIEEMLAIVDEKSIKLVAKKILESRKMYIVGIGFSGVIALDTFYRFARIGIDCNSFDSTHMMAMMASIMRKGDILLAISQTGETSDIIRTVDIAKNNDAEIISVIGNKNSTLAKKSDINLVHYYNESLSETGSMTSKMAQYFILDLVYTEVVKMSIIESTNTKLKTVDAVFSLNI</sequence>
<dbReference type="SUPFAM" id="SSF53697">
    <property type="entry name" value="SIS domain"/>
    <property type="match status" value="1"/>
</dbReference>
<evidence type="ECO:0000313" key="6">
    <source>
        <dbReference type="EMBL" id="MBC2575779.1"/>
    </source>
</evidence>
<dbReference type="PROSITE" id="PS51464">
    <property type="entry name" value="SIS"/>
    <property type="match status" value="1"/>
</dbReference>
<evidence type="ECO:0000256" key="2">
    <source>
        <dbReference type="ARBA" id="ARBA00023125"/>
    </source>
</evidence>
<dbReference type="PANTHER" id="PTHR30514:SF1">
    <property type="entry name" value="HTH-TYPE TRANSCRIPTIONAL REGULATOR HEXR-RELATED"/>
    <property type="match status" value="1"/>
</dbReference>
<dbReference type="RefSeq" id="WP_185623806.1">
    <property type="nucleotide sequence ID" value="NZ_JABGBW010000002.1"/>
</dbReference>
<evidence type="ECO:0000259" key="5">
    <source>
        <dbReference type="PROSITE" id="PS51464"/>
    </source>
</evidence>
<keyword evidence="2" id="KW-0238">DNA-binding</keyword>
<feature type="domain" description="SIS" evidence="5">
    <location>
        <begin position="123"/>
        <end position="263"/>
    </location>
</feature>
<dbReference type="InterPro" id="IPR035472">
    <property type="entry name" value="RpiR-like_SIS"/>
</dbReference>
<dbReference type="InterPro" id="IPR047640">
    <property type="entry name" value="RpiR-like"/>
</dbReference>
<evidence type="ECO:0000259" key="4">
    <source>
        <dbReference type="PROSITE" id="PS51071"/>
    </source>
</evidence>
<evidence type="ECO:0000313" key="7">
    <source>
        <dbReference type="Proteomes" id="UP000713904"/>
    </source>
</evidence>